<dbReference type="Proteomes" id="UP001642360">
    <property type="component" value="Unassembled WGS sequence"/>
</dbReference>
<organism evidence="3 4">
    <name type="scientific">Ilex paraguariensis</name>
    <name type="common">yerba mate</name>
    <dbReference type="NCBI Taxonomy" id="185542"/>
    <lineage>
        <taxon>Eukaryota</taxon>
        <taxon>Viridiplantae</taxon>
        <taxon>Streptophyta</taxon>
        <taxon>Embryophyta</taxon>
        <taxon>Tracheophyta</taxon>
        <taxon>Spermatophyta</taxon>
        <taxon>Magnoliopsida</taxon>
        <taxon>eudicotyledons</taxon>
        <taxon>Gunneridae</taxon>
        <taxon>Pentapetalae</taxon>
        <taxon>asterids</taxon>
        <taxon>campanulids</taxon>
        <taxon>Aquifoliales</taxon>
        <taxon>Aquifoliaceae</taxon>
        <taxon>Ilex</taxon>
    </lineage>
</organism>
<proteinExistence type="predicted"/>
<keyword evidence="1" id="KW-0677">Repeat</keyword>
<feature type="domain" description="DC1" evidence="2">
    <location>
        <begin position="66"/>
        <end position="115"/>
    </location>
</feature>
<evidence type="ECO:0000313" key="3">
    <source>
        <dbReference type="EMBL" id="CAK9158511.1"/>
    </source>
</evidence>
<reference evidence="3 4" key="1">
    <citation type="submission" date="2024-02" db="EMBL/GenBank/DDBJ databases">
        <authorList>
            <person name="Vignale AGUSTIN F."/>
            <person name="Sosa J E."/>
            <person name="Modenutti C."/>
        </authorList>
    </citation>
    <scope>NUCLEOTIDE SEQUENCE [LARGE SCALE GENOMIC DNA]</scope>
</reference>
<dbReference type="InterPro" id="IPR046349">
    <property type="entry name" value="C1-like_sf"/>
</dbReference>
<evidence type="ECO:0000313" key="4">
    <source>
        <dbReference type="Proteomes" id="UP001642360"/>
    </source>
</evidence>
<keyword evidence="4" id="KW-1185">Reference proteome</keyword>
<feature type="non-terminal residue" evidence="3">
    <location>
        <position position="297"/>
    </location>
</feature>
<gene>
    <name evidence="3" type="ORF">ILEXP_LOCUS27155</name>
</gene>
<sequence length="297" mass="34835">MVELLDDLASCPRGAEISSSNKDDELLEFNPVNLPVNDEFVDLTRYFVKDININEFEKETEISNGSHEHPLLLFDVQNINEVKDDKILCNACVQPISLPFYGCRQCNYFVHLGCAHLPQEVQHPSHPEHLLELGRSSNIYSGNMCHCCNMNSNGLFYWCQTCEFYVDIKCAFLPSTIKHESHKHPLVQTEGSHHVCKSCNHESSRFIFRCDTCNFNLDYDCALFPKTIKHRWDRHPFILTYHPPNDHLDEFYCEFCEEEINPRYWMYYCHHCDQSFHVRCIYDKFSKIKFGGTLQID</sequence>
<comment type="caution">
    <text evidence="3">The sequence shown here is derived from an EMBL/GenBank/DDBJ whole genome shotgun (WGS) entry which is preliminary data.</text>
</comment>
<dbReference type="PANTHER" id="PTHR32410:SF216">
    <property type="entry name" value="PHORBOL-ESTER_DAG-TYPE DOMAIN-CONTAINING PROTEIN"/>
    <property type="match status" value="1"/>
</dbReference>
<dbReference type="EMBL" id="CAUOFW020003189">
    <property type="protein sequence ID" value="CAK9158511.1"/>
    <property type="molecule type" value="Genomic_DNA"/>
</dbReference>
<dbReference type="PANTHER" id="PTHR32410">
    <property type="entry name" value="CYSTEINE/HISTIDINE-RICH C1 DOMAIN FAMILY PROTEIN"/>
    <property type="match status" value="1"/>
</dbReference>
<dbReference type="Pfam" id="PF03107">
    <property type="entry name" value="C1_2"/>
    <property type="match status" value="3"/>
</dbReference>
<evidence type="ECO:0000256" key="1">
    <source>
        <dbReference type="ARBA" id="ARBA00022737"/>
    </source>
</evidence>
<dbReference type="InterPro" id="IPR053192">
    <property type="entry name" value="Vacuole_Formation_Reg"/>
</dbReference>
<feature type="domain" description="DC1" evidence="2">
    <location>
        <begin position="234"/>
        <end position="281"/>
    </location>
</feature>
<name>A0ABC8SMV1_9AQUA</name>
<dbReference type="SUPFAM" id="SSF57889">
    <property type="entry name" value="Cysteine-rich domain"/>
    <property type="match status" value="2"/>
</dbReference>
<dbReference type="InterPro" id="IPR004146">
    <property type="entry name" value="DC1"/>
</dbReference>
<protein>
    <recommendedName>
        <fullName evidence="2">DC1 domain-containing protein</fullName>
    </recommendedName>
</protein>
<dbReference type="AlphaFoldDB" id="A0ABC8SMV1"/>
<feature type="domain" description="DC1" evidence="2">
    <location>
        <begin position="124"/>
        <end position="171"/>
    </location>
</feature>
<evidence type="ECO:0000259" key="2">
    <source>
        <dbReference type="Pfam" id="PF03107"/>
    </source>
</evidence>
<accession>A0ABC8SMV1</accession>